<accession>A0A327YJW0</accession>
<dbReference type="Proteomes" id="UP000249165">
    <property type="component" value="Unassembled WGS sequence"/>
</dbReference>
<keyword evidence="5 6" id="KW-0472">Membrane</keyword>
<keyword evidence="8" id="KW-1185">Reference proteome</keyword>
<dbReference type="AlphaFoldDB" id="A0A327YJW0"/>
<name>A0A327YJW0_9RHOB</name>
<comment type="caution">
    <text evidence="7">The sequence shown here is derived from an EMBL/GenBank/DDBJ whole genome shotgun (WGS) entry which is preliminary data.</text>
</comment>
<evidence type="ECO:0000256" key="5">
    <source>
        <dbReference type="ARBA" id="ARBA00023136"/>
    </source>
</evidence>
<feature type="transmembrane region" description="Helical" evidence="6">
    <location>
        <begin position="161"/>
        <end position="187"/>
    </location>
</feature>
<keyword evidence="3 6" id="KW-0812">Transmembrane</keyword>
<comment type="subcellular location">
    <subcellularLocation>
        <location evidence="1">Membrane</location>
        <topology evidence="1">Multi-pass membrane protein</topology>
    </subcellularLocation>
</comment>
<dbReference type="Pfam" id="PF01594">
    <property type="entry name" value="AI-2E_transport"/>
    <property type="match status" value="1"/>
</dbReference>
<dbReference type="GO" id="GO:0016020">
    <property type="term" value="C:membrane"/>
    <property type="evidence" value="ECO:0007669"/>
    <property type="project" value="UniProtKB-SubCell"/>
</dbReference>
<reference evidence="7 8" key="1">
    <citation type="submission" date="2018-06" db="EMBL/GenBank/DDBJ databases">
        <title>Genomic Encyclopedia of Archaeal and Bacterial Type Strains, Phase II (KMG-II): from individual species to whole genera.</title>
        <authorList>
            <person name="Goeker M."/>
        </authorList>
    </citation>
    <scope>NUCLEOTIDE SEQUENCE [LARGE SCALE GENOMIC DNA]</scope>
    <source>
        <strain evidence="7 8">DSM 22011</strain>
    </source>
</reference>
<evidence type="ECO:0000313" key="8">
    <source>
        <dbReference type="Proteomes" id="UP000249165"/>
    </source>
</evidence>
<feature type="transmembrane region" description="Helical" evidence="6">
    <location>
        <begin position="224"/>
        <end position="246"/>
    </location>
</feature>
<keyword evidence="4 6" id="KW-1133">Transmembrane helix</keyword>
<organism evidence="7 8">
    <name type="scientific">Salipiger aestuarii</name>
    <dbReference type="NCBI Taxonomy" id="568098"/>
    <lineage>
        <taxon>Bacteria</taxon>
        <taxon>Pseudomonadati</taxon>
        <taxon>Pseudomonadota</taxon>
        <taxon>Alphaproteobacteria</taxon>
        <taxon>Rhodobacterales</taxon>
        <taxon>Roseobacteraceae</taxon>
        <taxon>Salipiger</taxon>
    </lineage>
</organism>
<proteinExistence type="inferred from homology"/>
<evidence type="ECO:0000313" key="7">
    <source>
        <dbReference type="EMBL" id="RAK20045.1"/>
    </source>
</evidence>
<dbReference type="PANTHER" id="PTHR21716:SF16">
    <property type="entry name" value="BLL1467 PROTEIN"/>
    <property type="match status" value="1"/>
</dbReference>
<evidence type="ECO:0000256" key="2">
    <source>
        <dbReference type="ARBA" id="ARBA00009773"/>
    </source>
</evidence>
<dbReference type="GO" id="GO:0055085">
    <property type="term" value="P:transmembrane transport"/>
    <property type="evidence" value="ECO:0007669"/>
    <property type="project" value="TreeGrafter"/>
</dbReference>
<dbReference type="PANTHER" id="PTHR21716">
    <property type="entry name" value="TRANSMEMBRANE PROTEIN"/>
    <property type="match status" value="1"/>
</dbReference>
<dbReference type="EMBL" id="QLMG01000007">
    <property type="protein sequence ID" value="RAK20045.1"/>
    <property type="molecule type" value="Genomic_DNA"/>
</dbReference>
<feature type="transmembrane region" description="Helical" evidence="6">
    <location>
        <begin position="252"/>
        <end position="279"/>
    </location>
</feature>
<evidence type="ECO:0000256" key="6">
    <source>
        <dbReference type="SAM" id="Phobius"/>
    </source>
</evidence>
<dbReference type="InterPro" id="IPR002549">
    <property type="entry name" value="AI-2E-like"/>
</dbReference>
<gene>
    <name evidence="7" type="ORF">ATI53_100744</name>
</gene>
<evidence type="ECO:0000256" key="1">
    <source>
        <dbReference type="ARBA" id="ARBA00004141"/>
    </source>
</evidence>
<sequence>MTPATETDPPPEAMSRLDGIQDQLRKSAPRWAVNGLFILAFIFTLSYARTFLVPVVLGLLLALVFGPIRRFFDRRGVPEGLTALAIVLSLLFGLIALTGALAMPVAGWIERAPQITADVRTQLSELSAPLSGIFEAEARLNELTGSDAPGVQKVELQGSSYAASIAAAAPGIVTQLVFTLVLLFFLLASGDMFYEKIVHVMPTFKDKRRAIQAAHDIERRLSRYLLTISVINAGLGVIVGAAMWAFGMPSPAIFGLIAFIFNFVPFLGAIVGVVIAAAVALVTFDWLWWAPIVGLTYFACTSLEGQFVTPHIVGRSLRLNTVVVFLAVSFWAWLWSAVGMIVAVPLLVAIRTICEYVDGLDGFGDFLGERGSEAEAETGKSRAED</sequence>
<evidence type="ECO:0000256" key="3">
    <source>
        <dbReference type="ARBA" id="ARBA00022692"/>
    </source>
</evidence>
<protein>
    <submittedName>
        <fullName evidence="7">Putative PurR-regulated permease PerM</fullName>
    </submittedName>
</protein>
<dbReference type="OrthoDB" id="9799225at2"/>
<comment type="similarity">
    <text evidence="2">Belongs to the autoinducer-2 exporter (AI-2E) (TC 2.A.86) family.</text>
</comment>
<feature type="transmembrane region" description="Helical" evidence="6">
    <location>
        <begin position="328"/>
        <end position="350"/>
    </location>
</feature>
<feature type="transmembrane region" description="Helical" evidence="6">
    <location>
        <begin position="84"/>
        <end position="109"/>
    </location>
</feature>
<feature type="transmembrane region" description="Helical" evidence="6">
    <location>
        <begin position="54"/>
        <end position="72"/>
    </location>
</feature>
<feature type="transmembrane region" description="Helical" evidence="6">
    <location>
        <begin position="286"/>
        <end position="308"/>
    </location>
</feature>
<evidence type="ECO:0000256" key="4">
    <source>
        <dbReference type="ARBA" id="ARBA00022989"/>
    </source>
</evidence>